<comment type="caution">
    <text evidence="3">The sequence shown here is derived from an EMBL/GenBank/DDBJ whole genome shotgun (WGS) entry which is preliminary data.</text>
</comment>
<evidence type="ECO:0000313" key="4">
    <source>
        <dbReference type="Proteomes" id="UP000694287"/>
    </source>
</evidence>
<dbReference type="EMBL" id="JADQDK010000001">
    <property type="protein sequence ID" value="MBW0132719.1"/>
    <property type="molecule type" value="Genomic_DNA"/>
</dbReference>
<feature type="domain" description="Major facilitator superfamily (MFS) profile" evidence="2">
    <location>
        <begin position="15"/>
        <end position="411"/>
    </location>
</feature>
<organism evidence="3 4">
    <name type="scientific">Pseudonocardia abyssalis</name>
    <dbReference type="NCBI Taxonomy" id="2792008"/>
    <lineage>
        <taxon>Bacteria</taxon>
        <taxon>Bacillati</taxon>
        <taxon>Actinomycetota</taxon>
        <taxon>Actinomycetes</taxon>
        <taxon>Pseudonocardiales</taxon>
        <taxon>Pseudonocardiaceae</taxon>
        <taxon>Pseudonocardia</taxon>
    </lineage>
</organism>
<evidence type="ECO:0000256" key="1">
    <source>
        <dbReference type="SAM" id="Phobius"/>
    </source>
</evidence>
<gene>
    <name evidence="3" type="ORF">I4I81_00405</name>
</gene>
<feature type="transmembrane region" description="Helical" evidence="1">
    <location>
        <begin position="49"/>
        <end position="69"/>
    </location>
</feature>
<sequence length="414" mass="39913">MTTTDRRTAYLQRRIVGVLVVAQVLGGIGVATGIALASLTAADLSGSDVVGGAALTAIVVGTALVALPVSRLAARSGRRPALVLGYGAGALGAAGAVGALALGSWPLLLVALVPFGAASAAGLAARFAATDLAEPGARARALAVVVWAVTVGAVAGPNLAGPMQAVASGLGMVPASGPFLLSAVAFAAAAVVVAVGLRPDPLLLARARAASVDAPVAPVRSAWSAAREHPAALLAIGSIAVSHLLMVGLMSLTPVHMDHGGASVTLVGLVISLHVAGMYVLSPVFGALADRWGRRPVLVGGAVLLVAAGLVAAPAASTDPVLLSVGLVALGLGWSAALVAGSALLTDAVPLADRARVQGLSDVTMNVAGACGGVLAGVVVAVGDFGALGLSVAAIATVLLVGVVVGGRRAGALG</sequence>
<name>A0ABS6ULP0_9PSEU</name>
<feature type="transmembrane region" description="Helical" evidence="1">
    <location>
        <begin position="264"/>
        <end position="285"/>
    </location>
</feature>
<feature type="transmembrane region" description="Helical" evidence="1">
    <location>
        <begin position="363"/>
        <end position="382"/>
    </location>
</feature>
<dbReference type="RefSeq" id="WP_226363662.1">
    <property type="nucleotide sequence ID" value="NZ_JADQDJ010000352.1"/>
</dbReference>
<dbReference type="PROSITE" id="PS50850">
    <property type="entry name" value="MFS"/>
    <property type="match status" value="1"/>
</dbReference>
<protein>
    <submittedName>
        <fullName evidence="3">MFS transporter</fullName>
    </submittedName>
</protein>
<dbReference type="InterPro" id="IPR020846">
    <property type="entry name" value="MFS_dom"/>
</dbReference>
<evidence type="ECO:0000259" key="2">
    <source>
        <dbReference type="PROSITE" id="PS50850"/>
    </source>
</evidence>
<dbReference type="Pfam" id="PF07690">
    <property type="entry name" value="MFS_1"/>
    <property type="match status" value="1"/>
</dbReference>
<feature type="transmembrane region" description="Helical" evidence="1">
    <location>
        <begin position="81"/>
        <end position="102"/>
    </location>
</feature>
<dbReference type="Proteomes" id="UP000694287">
    <property type="component" value="Unassembled WGS sequence"/>
</dbReference>
<evidence type="ECO:0000313" key="3">
    <source>
        <dbReference type="EMBL" id="MBW0132719.1"/>
    </source>
</evidence>
<keyword evidence="1" id="KW-0812">Transmembrane</keyword>
<feature type="transmembrane region" description="Helical" evidence="1">
    <location>
        <begin position="388"/>
        <end position="407"/>
    </location>
</feature>
<accession>A0ABS6ULP0</accession>
<feature type="transmembrane region" description="Helical" evidence="1">
    <location>
        <begin position="297"/>
        <end position="316"/>
    </location>
</feature>
<keyword evidence="1" id="KW-1133">Transmembrane helix</keyword>
<dbReference type="InterPro" id="IPR011701">
    <property type="entry name" value="MFS"/>
</dbReference>
<dbReference type="PANTHER" id="PTHR23534">
    <property type="entry name" value="MFS PERMEASE"/>
    <property type="match status" value="1"/>
</dbReference>
<proteinExistence type="predicted"/>
<dbReference type="PANTHER" id="PTHR23534:SF1">
    <property type="entry name" value="MAJOR FACILITATOR SUPERFAMILY PROTEIN"/>
    <property type="match status" value="1"/>
</dbReference>
<keyword evidence="4" id="KW-1185">Reference proteome</keyword>
<feature type="transmembrane region" description="Helical" evidence="1">
    <location>
        <begin position="231"/>
        <end position="252"/>
    </location>
</feature>
<feature type="transmembrane region" description="Helical" evidence="1">
    <location>
        <begin position="15"/>
        <end position="37"/>
    </location>
</feature>
<feature type="transmembrane region" description="Helical" evidence="1">
    <location>
        <begin position="179"/>
        <end position="197"/>
    </location>
</feature>
<feature type="transmembrane region" description="Helical" evidence="1">
    <location>
        <begin position="108"/>
        <end position="129"/>
    </location>
</feature>
<keyword evidence="1" id="KW-0472">Membrane</keyword>
<feature type="transmembrane region" description="Helical" evidence="1">
    <location>
        <begin position="141"/>
        <end position="159"/>
    </location>
</feature>
<feature type="transmembrane region" description="Helical" evidence="1">
    <location>
        <begin position="322"/>
        <end position="351"/>
    </location>
</feature>
<reference evidence="3 4" key="1">
    <citation type="submission" date="2020-11" db="EMBL/GenBank/DDBJ databases">
        <title>Pseudonocardia abyssalis sp. nov. and Pseudonocardia oceani sp. nov., description and phylogenomic analysis of two novel actinomycetes isolated from the deep Southern Ocean.</title>
        <authorList>
            <person name="Parra J."/>
        </authorList>
    </citation>
    <scope>NUCLEOTIDE SEQUENCE [LARGE SCALE GENOMIC DNA]</scope>
    <source>
        <strain evidence="3 4">KRD-168</strain>
    </source>
</reference>